<dbReference type="KEGG" id="cok:COCCU_03760"/>
<keyword evidence="1" id="KW-0812">Transmembrane</keyword>
<dbReference type="InterPro" id="IPR007436">
    <property type="entry name" value="DUF485"/>
</dbReference>
<name>A0A6B8W2I9_9CORY</name>
<reference evidence="2 3" key="1">
    <citation type="submission" date="2019-11" db="EMBL/GenBank/DDBJ databases">
        <title>Complete genome sequence of Corynebacterium kalinowskii 1959, a novel Corynebacterium species isolated from soil of a small paddock in Vilsendorf, Germany.</title>
        <authorList>
            <person name="Schaffert L."/>
            <person name="Ruwe M."/>
            <person name="Milse J."/>
            <person name="Hanuschka K."/>
            <person name="Ortseifen V."/>
            <person name="Droste J."/>
            <person name="Brandt D."/>
            <person name="Schlueter L."/>
            <person name="Kutter Y."/>
            <person name="Vinke S."/>
            <person name="Viehoefer P."/>
            <person name="Jacob L."/>
            <person name="Luebke N.-C."/>
            <person name="Schulte-Berndt E."/>
            <person name="Hain C."/>
            <person name="Linder M."/>
            <person name="Schmidt P."/>
            <person name="Wollenschlaeger L."/>
            <person name="Luttermann T."/>
            <person name="Thieme E."/>
            <person name="Hassa J."/>
            <person name="Haak M."/>
            <person name="Wittchen M."/>
            <person name="Mentz A."/>
            <person name="Persicke M."/>
            <person name="Busche T."/>
            <person name="Ruckert C."/>
        </authorList>
    </citation>
    <scope>NUCLEOTIDE SEQUENCE [LARGE SCALE GENOMIC DNA]</scope>
    <source>
        <strain evidence="2 3">2039</strain>
    </source>
</reference>
<dbReference type="EMBL" id="CP046455">
    <property type="protein sequence ID" value="QGU06701.1"/>
    <property type="molecule type" value="Genomic_DNA"/>
</dbReference>
<organism evidence="2 3">
    <name type="scientific">Corynebacterium occultum</name>
    <dbReference type="NCBI Taxonomy" id="2675219"/>
    <lineage>
        <taxon>Bacteria</taxon>
        <taxon>Bacillati</taxon>
        <taxon>Actinomycetota</taxon>
        <taxon>Actinomycetes</taxon>
        <taxon>Mycobacteriales</taxon>
        <taxon>Corynebacteriaceae</taxon>
        <taxon>Corynebacterium</taxon>
    </lineage>
</organism>
<dbReference type="Pfam" id="PF04341">
    <property type="entry name" value="DUF485"/>
    <property type="match status" value="1"/>
</dbReference>
<proteinExistence type="predicted"/>
<dbReference type="PANTHER" id="PTHR38441:SF1">
    <property type="entry name" value="MEMBRANE PROTEIN"/>
    <property type="match status" value="1"/>
</dbReference>
<evidence type="ECO:0008006" key="4">
    <source>
        <dbReference type="Google" id="ProtNLM"/>
    </source>
</evidence>
<keyword evidence="3" id="KW-1185">Reference proteome</keyword>
<keyword evidence="1" id="KW-1133">Transmembrane helix</keyword>
<keyword evidence="1" id="KW-0472">Membrane</keyword>
<dbReference type="PANTHER" id="PTHR38441">
    <property type="entry name" value="INTEGRAL MEMBRANE PROTEIN-RELATED"/>
    <property type="match status" value="1"/>
</dbReference>
<evidence type="ECO:0000256" key="1">
    <source>
        <dbReference type="SAM" id="Phobius"/>
    </source>
</evidence>
<accession>A0A6B8W2I9</accession>
<feature type="transmembrane region" description="Helical" evidence="1">
    <location>
        <begin position="51"/>
        <end position="73"/>
    </location>
</feature>
<sequence>MQKSPEFQALRSKFRGFAFPTSIAFFVWYIAYVVVATFLPEAMSVELIPGFNVGLLLGLAQFVTTFLITWIYIRFANKNLEPRQTAIREAMEGRA</sequence>
<feature type="transmembrane region" description="Helical" evidence="1">
    <location>
        <begin position="21"/>
        <end position="39"/>
    </location>
</feature>
<protein>
    <recommendedName>
        <fullName evidence="4">DUF485 domain-containing protein</fullName>
    </recommendedName>
</protein>
<evidence type="ECO:0000313" key="3">
    <source>
        <dbReference type="Proteomes" id="UP000424462"/>
    </source>
</evidence>
<dbReference type="AlphaFoldDB" id="A0A6B8W2I9"/>
<evidence type="ECO:0000313" key="2">
    <source>
        <dbReference type="EMBL" id="QGU06701.1"/>
    </source>
</evidence>
<dbReference type="Proteomes" id="UP000424462">
    <property type="component" value="Chromosome"/>
</dbReference>
<gene>
    <name evidence="2" type="ORF">COCCU_03760</name>
</gene>